<evidence type="ECO:0000313" key="1">
    <source>
        <dbReference type="EMBL" id="PYH91297.1"/>
    </source>
</evidence>
<dbReference type="VEuPathDB" id="FungiDB:BO71DRAFT_401466"/>
<dbReference type="Proteomes" id="UP000247810">
    <property type="component" value="Unassembled WGS sequence"/>
</dbReference>
<accession>A0A319DAA4</accession>
<evidence type="ECO:0000313" key="2">
    <source>
        <dbReference type="Proteomes" id="UP000247810"/>
    </source>
</evidence>
<sequence>MCRGVLFSVPTISATHCTIIRHPPARCLGHFGQICRFLFLRETVSTAQKLSFRTGQMDVSS</sequence>
<gene>
    <name evidence="1" type="ORF">BO71DRAFT_401466</name>
</gene>
<proteinExistence type="predicted"/>
<reference evidence="1 2" key="1">
    <citation type="submission" date="2018-02" db="EMBL/GenBank/DDBJ databases">
        <title>The genomes of Aspergillus section Nigri reveals drivers in fungal speciation.</title>
        <authorList>
            <consortium name="DOE Joint Genome Institute"/>
            <person name="Vesth T.C."/>
            <person name="Nybo J."/>
            <person name="Theobald S."/>
            <person name="Brandl J."/>
            <person name="Frisvad J.C."/>
            <person name="Nielsen K.F."/>
            <person name="Lyhne E.K."/>
            <person name="Kogle M.E."/>
            <person name="Kuo A."/>
            <person name="Riley R."/>
            <person name="Clum A."/>
            <person name="Nolan M."/>
            <person name="Lipzen A."/>
            <person name="Salamov A."/>
            <person name="Henrissat B."/>
            <person name="Wiebenga A."/>
            <person name="De vries R.P."/>
            <person name="Grigoriev I.V."/>
            <person name="Mortensen U.H."/>
            <person name="Andersen M.R."/>
            <person name="Baker S.E."/>
        </authorList>
    </citation>
    <scope>NUCLEOTIDE SEQUENCE [LARGE SCALE GENOMIC DNA]</scope>
    <source>
        <strain evidence="1 2">CBS 707.79</strain>
    </source>
</reference>
<keyword evidence="2" id="KW-1185">Reference proteome</keyword>
<dbReference type="AlphaFoldDB" id="A0A319DAA4"/>
<protein>
    <submittedName>
        <fullName evidence="1">Uncharacterized protein</fullName>
    </submittedName>
</protein>
<name>A0A319DAA4_9EURO</name>
<organism evidence="1 2">
    <name type="scientific">Aspergillus ellipticus CBS 707.79</name>
    <dbReference type="NCBI Taxonomy" id="1448320"/>
    <lineage>
        <taxon>Eukaryota</taxon>
        <taxon>Fungi</taxon>
        <taxon>Dikarya</taxon>
        <taxon>Ascomycota</taxon>
        <taxon>Pezizomycotina</taxon>
        <taxon>Eurotiomycetes</taxon>
        <taxon>Eurotiomycetidae</taxon>
        <taxon>Eurotiales</taxon>
        <taxon>Aspergillaceae</taxon>
        <taxon>Aspergillus</taxon>
        <taxon>Aspergillus subgen. Circumdati</taxon>
    </lineage>
</organism>
<dbReference type="EMBL" id="KZ825949">
    <property type="protein sequence ID" value="PYH91297.1"/>
    <property type="molecule type" value="Genomic_DNA"/>
</dbReference>